<comment type="caution">
    <text evidence="2">The sequence shown here is derived from an EMBL/GenBank/DDBJ whole genome shotgun (WGS) entry which is preliminary data.</text>
</comment>
<reference evidence="2 3" key="1">
    <citation type="submission" date="2020-07" db="EMBL/GenBank/DDBJ databases">
        <title>Endozoicomonas sp. nov., isolated from sediment.</title>
        <authorList>
            <person name="Gu T."/>
        </authorList>
    </citation>
    <scope>NUCLEOTIDE SEQUENCE [LARGE SCALE GENOMIC DNA]</scope>
    <source>
        <strain evidence="2 3">SM1973</strain>
    </source>
</reference>
<keyword evidence="1" id="KW-0732">Signal</keyword>
<dbReference type="RefSeq" id="WP_180569368.1">
    <property type="nucleotide sequence ID" value="NZ_JACCKB010000024.1"/>
</dbReference>
<evidence type="ECO:0000313" key="3">
    <source>
        <dbReference type="Proteomes" id="UP000569732"/>
    </source>
</evidence>
<sequence>MKAVTLLIALAFISPITTADPHDSYREVRDHSLTIDQNSHEQATDLKPKLVEEDCSLKSDGNCEGSEGGDES</sequence>
<feature type="chain" id="PRO_5032943112" evidence="1">
    <location>
        <begin position="20"/>
        <end position="72"/>
    </location>
</feature>
<gene>
    <name evidence="2" type="ORF">H0A36_15105</name>
</gene>
<dbReference type="EMBL" id="JACCKB010000024">
    <property type="protein sequence ID" value="NYZ67344.1"/>
    <property type="molecule type" value="Genomic_DNA"/>
</dbReference>
<name>A0A853IBB4_9GAMM</name>
<proteinExistence type="predicted"/>
<evidence type="ECO:0000313" key="2">
    <source>
        <dbReference type="EMBL" id="NYZ67344.1"/>
    </source>
</evidence>
<dbReference type="Proteomes" id="UP000569732">
    <property type="component" value="Unassembled WGS sequence"/>
</dbReference>
<accession>A0A853IBB4</accession>
<keyword evidence="3" id="KW-1185">Reference proteome</keyword>
<organism evidence="2 3">
    <name type="scientific">Spartinivicinus marinus</name>
    <dbReference type="NCBI Taxonomy" id="2994442"/>
    <lineage>
        <taxon>Bacteria</taxon>
        <taxon>Pseudomonadati</taxon>
        <taxon>Pseudomonadota</taxon>
        <taxon>Gammaproteobacteria</taxon>
        <taxon>Oceanospirillales</taxon>
        <taxon>Zooshikellaceae</taxon>
        <taxon>Spartinivicinus</taxon>
    </lineage>
</organism>
<dbReference type="AlphaFoldDB" id="A0A853IBB4"/>
<evidence type="ECO:0000256" key="1">
    <source>
        <dbReference type="SAM" id="SignalP"/>
    </source>
</evidence>
<feature type="signal peptide" evidence="1">
    <location>
        <begin position="1"/>
        <end position="19"/>
    </location>
</feature>
<protein>
    <submittedName>
        <fullName evidence="2">Uncharacterized protein</fullName>
    </submittedName>
</protein>